<dbReference type="AlphaFoldDB" id="A0A4S8KE43"/>
<gene>
    <name evidence="2" type="ORF">C4D60_Mb04t23090</name>
</gene>
<accession>A0A4S8KE43</accession>
<feature type="compositionally biased region" description="Polar residues" evidence="1">
    <location>
        <begin position="1"/>
        <end position="10"/>
    </location>
</feature>
<keyword evidence="3" id="KW-1185">Reference proteome</keyword>
<feature type="region of interest" description="Disordered" evidence="1">
    <location>
        <begin position="87"/>
        <end position="107"/>
    </location>
</feature>
<protein>
    <submittedName>
        <fullName evidence="2">Uncharacterized protein</fullName>
    </submittedName>
</protein>
<dbReference type="EMBL" id="PYDT01000001">
    <property type="protein sequence ID" value="THU73461.1"/>
    <property type="molecule type" value="Genomic_DNA"/>
</dbReference>
<dbReference type="PANTHER" id="PTHR33647:SF10">
    <property type="entry name" value="DUF4228 DOMAIN-CONTAINING PROTEIN"/>
    <property type="match status" value="1"/>
</dbReference>
<feature type="region of interest" description="Disordered" evidence="1">
    <location>
        <begin position="1"/>
        <end position="31"/>
    </location>
</feature>
<reference evidence="2 3" key="1">
    <citation type="journal article" date="2019" name="Nat. Plants">
        <title>Genome sequencing of Musa balbisiana reveals subgenome evolution and function divergence in polyploid bananas.</title>
        <authorList>
            <person name="Yao X."/>
        </authorList>
    </citation>
    <scope>NUCLEOTIDE SEQUENCE [LARGE SCALE GENOMIC DNA]</scope>
    <source>
        <strain evidence="3">cv. DH-PKW</strain>
        <tissue evidence="2">Leaves</tissue>
    </source>
</reference>
<evidence type="ECO:0000313" key="2">
    <source>
        <dbReference type="EMBL" id="THU73461.1"/>
    </source>
</evidence>
<dbReference type="Proteomes" id="UP000317650">
    <property type="component" value="Chromosome 4"/>
</dbReference>
<name>A0A4S8KE43_MUSBA</name>
<evidence type="ECO:0000313" key="3">
    <source>
        <dbReference type="Proteomes" id="UP000317650"/>
    </source>
</evidence>
<proteinExistence type="predicted"/>
<sequence>MAEVTTTNPASRRAGMLMNEKARPGSVVGRDDESGAVRVKIVMTKKQLRQMVAAMQQGRSYTASHPPSASSSLEQLLLRSLRSRHMKRAEAGQCRGRWRPELQSIPE</sequence>
<evidence type="ECO:0000256" key="1">
    <source>
        <dbReference type="SAM" id="MobiDB-lite"/>
    </source>
</evidence>
<comment type="caution">
    <text evidence="2">The sequence shown here is derived from an EMBL/GenBank/DDBJ whole genome shotgun (WGS) entry which is preliminary data.</text>
</comment>
<dbReference type="PANTHER" id="PTHR33647">
    <property type="entry name" value="OS01G0793900 PROTEIN"/>
    <property type="match status" value="1"/>
</dbReference>
<organism evidence="2 3">
    <name type="scientific">Musa balbisiana</name>
    <name type="common">Banana</name>
    <dbReference type="NCBI Taxonomy" id="52838"/>
    <lineage>
        <taxon>Eukaryota</taxon>
        <taxon>Viridiplantae</taxon>
        <taxon>Streptophyta</taxon>
        <taxon>Embryophyta</taxon>
        <taxon>Tracheophyta</taxon>
        <taxon>Spermatophyta</taxon>
        <taxon>Magnoliopsida</taxon>
        <taxon>Liliopsida</taxon>
        <taxon>Zingiberales</taxon>
        <taxon>Musaceae</taxon>
        <taxon>Musa</taxon>
    </lineage>
</organism>